<dbReference type="InterPro" id="IPR045851">
    <property type="entry name" value="AMP-bd_C_sf"/>
</dbReference>
<dbReference type="InterPro" id="IPR025110">
    <property type="entry name" value="AMP-bd_C"/>
</dbReference>
<dbReference type="SUPFAM" id="SSF56801">
    <property type="entry name" value="Acetyl-CoA synthetase-like"/>
    <property type="match status" value="1"/>
</dbReference>
<dbReference type="Pfam" id="PF00501">
    <property type="entry name" value="AMP-binding"/>
    <property type="match status" value="1"/>
</dbReference>
<dbReference type="Pfam" id="PF13193">
    <property type="entry name" value="AMP-binding_C"/>
    <property type="match status" value="1"/>
</dbReference>
<evidence type="ECO:0000259" key="3">
    <source>
        <dbReference type="Pfam" id="PF00501"/>
    </source>
</evidence>
<dbReference type="InterPro" id="IPR000873">
    <property type="entry name" value="AMP-dep_synth/lig_dom"/>
</dbReference>
<dbReference type="Gene3D" id="3.30.300.30">
    <property type="match status" value="1"/>
</dbReference>
<dbReference type="PANTHER" id="PTHR24096">
    <property type="entry name" value="LONG-CHAIN-FATTY-ACID--COA LIGASE"/>
    <property type="match status" value="1"/>
</dbReference>
<evidence type="ECO:0000313" key="5">
    <source>
        <dbReference type="EMBL" id="OBZ68897.1"/>
    </source>
</evidence>
<dbReference type="PROSITE" id="PS00455">
    <property type="entry name" value="AMP_BINDING"/>
    <property type="match status" value="1"/>
</dbReference>
<keyword evidence="6" id="KW-1185">Reference proteome</keyword>
<evidence type="ECO:0000256" key="2">
    <source>
        <dbReference type="ARBA" id="ARBA00022598"/>
    </source>
</evidence>
<comment type="caution">
    <text evidence="5">The sequence shown here is derived from an EMBL/GenBank/DDBJ whole genome shotgun (WGS) entry which is preliminary data.</text>
</comment>
<dbReference type="AlphaFoldDB" id="A0A1C7LXP8"/>
<dbReference type="OMA" id="HWVNIST"/>
<name>A0A1C7LXP8_GRIFR</name>
<accession>A0A1C7LXP8</accession>
<evidence type="ECO:0000256" key="1">
    <source>
        <dbReference type="ARBA" id="ARBA00006432"/>
    </source>
</evidence>
<feature type="domain" description="AMP-dependent synthetase/ligase" evidence="3">
    <location>
        <begin position="38"/>
        <end position="415"/>
    </location>
</feature>
<dbReference type="GO" id="GO:0016405">
    <property type="term" value="F:CoA-ligase activity"/>
    <property type="evidence" value="ECO:0007669"/>
    <property type="project" value="TreeGrafter"/>
</dbReference>
<dbReference type="PANTHER" id="PTHR24096:SF149">
    <property type="entry name" value="AMP-BINDING DOMAIN-CONTAINING PROTEIN-RELATED"/>
    <property type="match status" value="1"/>
</dbReference>
<dbReference type="OrthoDB" id="1898221at2759"/>
<gene>
    <name evidence="5" type="primary">4cl1_1</name>
    <name evidence="5" type="ORF">A0H81_11393</name>
</gene>
<reference evidence="5 6" key="1">
    <citation type="submission" date="2016-03" db="EMBL/GenBank/DDBJ databases">
        <title>Whole genome sequencing of Grifola frondosa 9006-11.</title>
        <authorList>
            <person name="Min B."/>
            <person name="Park H."/>
            <person name="Kim J.-G."/>
            <person name="Cho H."/>
            <person name="Oh Y.-L."/>
            <person name="Kong W.-S."/>
            <person name="Choi I.-G."/>
        </authorList>
    </citation>
    <scope>NUCLEOTIDE SEQUENCE [LARGE SCALE GENOMIC DNA]</scope>
    <source>
        <strain evidence="5 6">9006-11</strain>
    </source>
</reference>
<evidence type="ECO:0000313" key="6">
    <source>
        <dbReference type="Proteomes" id="UP000092993"/>
    </source>
</evidence>
<comment type="similarity">
    <text evidence="1">Belongs to the ATP-dependent AMP-binding enzyme family.</text>
</comment>
<dbReference type="Proteomes" id="UP000092993">
    <property type="component" value="Unassembled WGS sequence"/>
</dbReference>
<dbReference type="Gene3D" id="2.30.38.10">
    <property type="entry name" value="Luciferase, Domain 3"/>
    <property type="match status" value="1"/>
</dbReference>
<protein>
    <submittedName>
        <fullName evidence="5">Putative 4-coumarate--CoA ligase 1</fullName>
    </submittedName>
</protein>
<organism evidence="5 6">
    <name type="scientific">Grifola frondosa</name>
    <name type="common">Maitake</name>
    <name type="synonym">Polyporus frondosus</name>
    <dbReference type="NCBI Taxonomy" id="5627"/>
    <lineage>
        <taxon>Eukaryota</taxon>
        <taxon>Fungi</taxon>
        <taxon>Dikarya</taxon>
        <taxon>Basidiomycota</taxon>
        <taxon>Agaricomycotina</taxon>
        <taxon>Agaricomycetes</taxon>
        <taxon>Polyporales</taxon>
        <taxon>Grifolaceae</taxon>
        <taxon>Grifola</taxon>
    </lineage>
</organism>
<dbReference type="EMBL" id="LUGG01000019">
    <property type="protein sequence ID" value="OBZ68897.1"/>
    <property type="molecule type" value="Genomic_DNA"/>
</dbReference>
<dbReference type="Gene3D" id="3.40.50.980">
    <property type="match status" value="2"/>
</dbReference>
<feature type="domain" description="AMP-binding enzyme C-terminal" evidence="4">
    <location>
        <begin position="460"/>
        <end position="545"/>
    </location>
</feature>
<dbReference type="InterPro" id="IPR020845">
    <property type="entry name" value="AMP-binding_CS"/>
</dbReference>
<dbReference type="STRING" id="5627.A0A1C7LXP8"/>
<sequence length="566" mass="61888">MLAGMHYKSLFPPVPPLPEQNAHDFILDPMGQGHDIDHVLHVDASTGRKRTRREFKQRVRDAATALVSPPSDGGFGIGIDQGEIIGILSHNCLEYITLVYSSLATTIPFALISAYSTPFELVHSLRVAKATRLFVHPSLLSGALRAAREIGLSEEHIYILEGHVKDRRSLGEAIEEVRRRQIPRVPVKPARRDTLAYLVFSSGTSGLPKAVMISHGNIIYSLVQTIISAKDDPVPDGPPNVVLAFLPFYHTYGLHYLCLRGMLAPATFVVVSKWDVDAVLSLIPKFRITVLPLIPSAIHQIVNHKRIRKVDFSSVTTIGSGAAYLPPQLAAALQSLVPSNPRIGEGYGMSELTISAMRTPTPTMLGGRIEAKVGSCGLLLPGMEARIVRADGSLAGLNEPGELWLKGGNVALGYWGNEKATKETFVDGWLRTGDTVRADEDQVFFFDTLKVSGVQVSPTELEDLLIAHPDKLIIDACVAGVSGGRTSDEKVPRAWVVLSERGKRRGDAAVIKALTAWSQQNLSKYKWLRGGLQIVDQIPKNPTGKVLRRVLQDRYEESHSSSRAKL</sequence>
<keyword evidence="2 5" id="KW-0436">Ligase</keyword>
<proteinExistence type="inferred from homology"/>
<evidence type="ECO:0000259" key="4">
    <source>
        <dbReference type="Pfam" id="PF13193"/>
    </source>
</evidence>